<dbReference type="AlphaFoldDB" id="A0A0D1ZEV7"/>
<proteinExistence type="predicted"/>
<sequence>MNHRSFCDDCDGNIDGSHRLWNVGGGAGVEKVDVPFFAIRRRRQQVKNNHGKPSIIHPRMISPPCVTSTHYRTPVPGCPNPPTASRLAQNSPRSPESSAVQLLNHVLVYPQRPPLHLLKDFLALCNRRQSSGNDKSQEPADIMHDCLKPDRLTPPAVWDLFAPADDSSNLATYTQPGKTCRQEQKH</sequence>
<evidence type="ECO:0000256" key="1">
    <source>
        <dbReference type="SAM" id="MobiDB-lite"/>
    </source>
</evidence>
<accession>A0A0D1ZEV7</accession>
<name>A0A0D1ZEV7_9EURO</name>
<dbReference type="GeneID" id="27348606"/>
<feature type="region of interest" description="Disordered" evidence="1">
    <location>
        <begin position="167"/>
        <end position="186"/>
    </location>
</feature>
<gene>
    <name evidence="2" type="ORF">PV07_09412</name>
</gene>
<protein>
    <submittedName>
        <fullName evidence="2">Uncharacterized protein</fullName>
    </submittedName>
</protein>
<organism evidence="2 3">
    <name type="scientific">Cladophialophora immunda</name>
    <dbReference type="NCBI Taxonomy" id="569365"/>
    <lineage>
        <taxon>Eukaryota</taxon>
        <taxon>Fungi</taxon>
        <taxon>Dikarya</taxon>
        <taxon>Ascomycota</taxon>
        <taxon>Pezizomycotina</taxon>
        <taxon>Eurotiomycetes</taxon>
        <taxon>Chaetothyriomycetidae</taxon>
        <taxon>Chaetothyriales</taxon>
        <taxon>Herpotrichiellaceae</taxon>
        <taxon>Cladophialophora</taxon>
    </lineage>
</organism>
<evidence type="ECO:0000313" key="2">
    <source>
        <dbReference type="EMBL" id="KIW26311.1"/>
    </source>
</evidence>
<feature type="non-terminal residue" evidence="2">
    <location>
        <position position="1"/>
    </location>
</feature>
<dbReference type="HOGENOM" id="CLU_1454230_0_0_1"/>
<feature type="compositionally biased region" description="Polar residues" evidence="1">
    <location>
        <begin position="167"/>
        <end position="177"/>
    </location>
</feature>
<dbReference type="VEuPathDB" id="FungiDB:PV07_09412"/>
<dbReference type="Proteomes" id="UP000054466">
    <property type="component" value="Unassembled WGS sequence"/>
</dbReference>
<evidence type="ECO:0000313" key="3">
    <source>
        <dbReference type="Proteomes" id="UP000054466"/>
    </source>
</evidence>
<keyword evidence="3" id="KW-1185">Reference proteome</keyword>
<dbReference type="RefSeq" id="XP_016246527.1">
    <property type="nucleotide sequence ID" value="XM_016396671.1"/>
</dbReference>
<reference evidence="2 3" key="1">
    <citation type="submission" date="2015-01" db="EMBL/GenBank/DDBJ databases">
        <title>The Genome Sequence of Cladophialophora immunda CBS83496.</title>
        <authorList>
            <consortium name="The Broad Institute Genomics Platform"/>
            <person name="Cuomo C."/>
            <person name="de Hoog S."/>
            <person name="Gorbushina A."/>
            <person name="Stielow B."/>
            <person name="Teixiera M."/>
            <person name="Abouelleil A."/>
            <person name="Chapman S.B."/>
            <person name="Priest M."/>
            <person name="Young S.K."/>
            <person name="Wortman J."/>
            <person name="Nusbaum C."/>
            <person name="Birren B."/>
        </authorList>
    </citation>
    <scope>NUCLEOTIDE SEQUENCE [LARGE SCALE GENOMIC DNA]</scope>
    <source>
        <strain evidence="2 3">CBS 83496</strain>
    </source>
</reference>
<dbReference type="EMBL" id="KN847044">
    <property type="protein sequence ID" value="KIW26311.1"/>
    <property type="molecule type" value="Genomic_DNA"/>
</dbReference>